<feature type="domain" description="CMP/dCMP-type deaminase" evidence="9">
    <location>
        <begin position="1"/>
        <end position="145"/>
    </location>
</feature>
<dbReference type="PROSITE" id="PS51747">
    <property type="entry name" value="CYT_DCMP_DEAMINASES_2"/>
    <property type="match status" value="1"/>
</dbReference>
<comment type="subunit">
    <text evidence="2 8">Homodimer.</text>
</comment>
<dbReference type="SUPFAM" id="SSF53927">
    <property type="entry name" value="Cytidine deaminase-like"/>
    <property type="match status" value="1"/>
</dbReference>
<name>A0A9D1SYG6_9FIRM</name>
<dbReference type="GO" id="GO:0052717">
    <property type="term" value="F:tRNA-specific adenosine-34 deaminase activity"/>
    <property type="evidence" value="ECO:0007669"/>
    <property type="project" value="UniProtKB-UniRule"/>
</dbReference>
<keyword evidence="3 8" id="KW-0819">tRNA processing</keyword>
<gene>
    <name evidence="8" type="primary">tadA</name>
    <name evidence="10" type="ORF">IAA62_01550</name>
</gene>
<dbReference type="PANTHER" id="PTHR11079:SF202">
    <property type="entry name" value="TRNA-SPECIFIC ADENOSINE DEAMINASE"/>
    <property type="match status" value="1"/>
</dbReference>
<dbReference type="Gene3D" id="3.40.140.10">
    <property type="entry name" value="Cytidine Deaminase, domain 2"/>
    <property type="match status" value="1"/>
</dbReference>
<dbReference type="InterPro" id="IPR058535">
    <property type="entry name" value="MafB19-deam"/>
</dbReference>
<comment type="catalytic activity">
    <reaction evidence="7 8">
        <text>adenosine(34) in tRNA + H2O + H(+) = inosine(34) in tRNA + NH4(+)</text>
        <dbReference type="Rhea" id="RHEA:43168"/>
        <dbReference type="Rhea" id="RHEA-COMP:10373"/>
        <dbReference type="Rhea" id="RHEA-COMP:10374"/>
        <dbReference type="ChEBI" id="CHEBI:15377"/>
        <dbReference type="ChEBI" id="CHEBI:15378"/>
        <dbReference type="ChEBI" id="CHEBI:28938"/>
        <dbReference type="ChEBI" id="CHEBI:74411"/>
        <dbReference type="ChEBI" id="CHEBI:82852"/>
        <dbReference type="EC" id="3.5.4.33"/>
    </reaction>
</comment>
<evidence type="ECO:0000313" key="10">
    <source>
        <dbReference type="EMBL" id="HIV01224.1"/>
    </source>
</evidence>
<dbReference type="CDD" id="cd01285">
    <property type="entry name" value="nucleoside_deaminase"/>
    <property type="match status" value="1"/>
</dbReference>
<dbReference type="PROSITE" id="PS00903">
    <property type="entry name" value="CYT_DCMP_DEAMINASES_1"/>
    <property type="match status" value="1"/>
</dbReference>
<keyword evidence="6 8" id="KW-0862">Zinc</keyword>
<comment type="similarity">
    <text evidence="1">Belongs to the cytidine and deoxycytidylate deaminase family. ADAT2 subfamily.</text>
</comment>
<dbReference type="GO" id="GO:0002100">
    <property type="term" value="P:tRNA wobble adenosine to inosine editing"/>
    <property type="evidence" value="ECO:0007669"/>
    <property type="project" value="UniProtKB-UniRule"/>
</dbReference>
<feature type="active site" description="Proton donor" evidence="8">
    <location>
        <position position="53"/>
    </location>
</feature>
<protein>
    <recommendedName>
        <fullName evidence="8">tRNA-specific adenosine deaminase</fullName>
        <ecNumber evidence="8">3.5.4.33</ecNumber>
    </recommendedName>
</protein>
<evidence type="ECO:0000256" key="6">
    <source>
        <dbReference type="ARBA" id="ARBA00022833"/>
    </source>
</evidence>
<keyword evidence="5 8" id="KW-0378">Hydrolase</keyword>
<feature type="binding site" evidence="8">
    <location>
        <position position="51"/>
    </location>
    <ligand>
        <name>Zn(2+)</name>
        <dbReference type="ChEBI" id="CHEBI:29105"/>
        <note>catalytic</note>
    </ligand>
</feature>
<comment type="caution">
    <text evidence="10">The sequence shown here is derived from an EMBL/GenBank/DDBJ whole genome shotgun (WGS) entry which is preliminary data.</text>
</comment>
<dbReference type="PANTHER" id="PTHR11079">
    <property type="entry name" value="CYTOSINE DEAMINASE FAMILY MEMBER"/>
    <property type="match status" value="1"/>
</dbReference>
<accession>A0A9D1SYG6</accession>
<dbReference type="InterPro" id="IPR028883">
    <property type="entry name" value="tRNA_aden_deaminase"/>
</dbReference>
<dbReference type="InterPro" id="IPR002125">
    <property type="entry name" value="CMP_dCMP_dom"/>
</dbReference>
<dbReference type="AlphaFoldDB" id="A0A9D1SYG6"/>
<evidence type="ECO:0000313" key="11">
    <source>
        <dbReference type="Proteomes" id="UP000886861"/>
    </source>
</evidence>
<dbReference type="InterPro" id="IPR016192">
    <property type="entry name" value="APOBEC/CMP_deaminase_Zn-bd"/>
</dbReference>
<comment type="cofactor">
    <cofactor evidence="8">
        <name>Zn(2+)</name>
        <dbReference type="ChEBI" id="CHEBI:29105"/>
    </cofactor>
    <text evidence="8">Binds 1 zinc ion per subunit.</text>
</comment>
<dbReference type="GO" id="GO:0008270">
    <property type="term" value="F:zinc ion binding"/>
    <property type="evidence" value="ECO:0007669"/>
    <property type="project" value="UniProtKB-UniRule"/>
</dbReference>
<dbReference type="Proteomes" id="UP000886861">
    <property type="component" value="Unassembled WGS sequence"/>
</dbReference>
<proteinExistence type="inferred from homology"/>
<evidence type="ECO:0000256" key="8">
    <source>
        <dbReference type="HAMAP-Rule" id="MF_00972"/>
    </source>
</evidence>
<dbReference type="EMBL" id="DVOJ01000006">
    <property type="protein sequence ID" value="HIV01224.1"/>
    <property type="molecule type" value="Genomic_DNA"/>
</dbReference>
<feature type="binding site" evidence="8">
    <location>
        <position position="84"/>
    </location>
    <ligand>
        <name>Zn(2+)</name>
        <dbReference type="ChEBI" id="CHEBI:29105"/>
        <note>catalytic</note>
    </ligand>
</feature>
<dbReference type="EC" id="3.5.4.33" evidence="8"/>
<feature type="binding site" evidence="8">
    <location>
        <position position="81"/>
    </location>
    <ligand>
        <name>Zn(2+)</name>
        <dbReference type="ChEBI" id="CHEBI:29105"/>
        <note>catalytic</note>
    </ligand>
</feature>
<evidence type="ECO:0000256" key="1">
    <source>
        <dbReference type="ARBA" id="ARBA00010669"/>
    </source>
</evidence>
<evidence type="ECO:0000256" key="4">
    <source>
        <dbReference type="ARBA" id="ARBA00022723"/>
    </source>
</evidence>
<evidence type="ECO:0000256" key="3">
    <source>
        <dbReference type="ARBA" id="ARBA00022694"/>
    </source>
</evidence>
<dbReference type="HAMAP" id="MF_00972">
    <property type="entry name" value="tRNA_aden_deaminase"/>
    <property type="match status" value="1"/>
</dbReference>
<evidence type="ECO:0000256" key="7">
    <source>
        <dbReference type="ARBA" id="ARBA00048045"/>
    </source>
</evidence>
<evidence type="ECO:0000256" key="5">
    <source>
        <dbReference type="ARBA" id="ARBA00022801"/>
    </source>
</evidence>
<evidence type="ECO:0000259" key="9">
    <source>
        <dbReference type="PROSITE" id="PS51747"/>
    </source>
</evidence>
<evidence type="ECO:0000256" key="2">
    <source>
        <dbReference type="ARBA" id="ARBA00011738"/>
    </source>
</evidence>
<reference evidence="10" key="2">
    <citation type="journal article" date="2021" name="PeerJ">
        <title>Extensive microbial diversity within the chicken gut microbiome revealed by metagenomics and culture.</title>
        <authorList>
            <person name="Gilroy R."/>
            <person name="Ravi A."/>
            <person name="Getino M."/>
            <person name="Pursley I."/>
            <person name="Horton D.L."/>
            <person name="Alikhan N.F."/>
            <person name="Baker D."/>
            <person name="Gharbi K."/>
            <person name="Hall N."/>
            <person name="Watson M."/>
            <person name="Adriaenssens E.M."/>
            <person name="Foster-Nyarko E."/>
            <person name="Jarju S."/>
            <person name="Secka A."/>
            <person name="Antonio M."/>
            <person name="Oren A."/>
            <person name="Chaudhuri R.R."/>
            <person name="La Ragione R."/>
            <person name="Hildebrand F."/>
            <person name="Pallen M.J."/>
        </authorList>
    </citation>
    <scope>NUCLEOTIDE SEQUENCE</scope>
    <source>
        <strain evidence="10">CHK186-9395</strain>
    </source>
</reference>
<keyword evidence="4 8" id="KW-0479">Metal-binding</keyword>
<dbReference type="InterPro" id="IPR016193">
    <property type="entry name" value="Cytidine_deaminase-like"/>
</dbReference>
<dbReference type="Pfam" id="PF14437">
    <property type="entry name" value="MafB19-deam"/>
    <property type="match status" value="1"/>
</dbReference>
<organism evidence="10 11">
    <name type="scientific">Candidatus Caccopulliclostridium gallistercoris</name>
    <dbReference type="NCBI Taxonomy" id="2840719"/>
    <lineage>
        <taxon>Bacteria</taxon>
        <taxon>Bacillati</taxon>
        <taxon>Bacillota</taxon>
        <taxon>Clostridia</taxon>
        <taxon>Candidatus Caccopulliclostridium</taxon>
    </lineage>
</organism>
<sequence length="148" mass="16836">MKEVYMNLALMEAEKAYKQGEVPIGAVIVKDGKILAKAHNTRNKSKNAVNHAEILAIEKACKRLKDWRLENAEIYVTLEPCPMCAGAIANARIAECHFGAYDKTSDIDFLELIFKDKRLNHKVIYSGGTMEKECSRLLTDFFQQKRKK</sequence>
<comment type="function">
    <text evidence="8">Catalyzes the deamination of adenosine to inosine at the wobble position 34 of tRNA(Arg2).</text>
</comment>
<reference evidence="10" key="1">
    <citation type="submission" date="2020-10" db="EMBL/GenBank/DDBJ databases">
        <authorList>
            <person name="Gilroy R."/>
        </authorList>
    </citation>
    <scope>NUCLEOTIDE SEQUENCE</scope>
    <source>
        <strain evidence="10">CHK186-9395</strain>
    </source>
</reference>